<name>A0ABW2VWS2_9ACTN</name>
<accession>A0ABW2VWS2</accession>
<dbReference type="RefSeq" id="WP_381253354.1">
    <property type="nucleotide sequence ID" value="NZ_JBHTBI010000009.1"/>
</dbReference>
<feature type="chain" id="PRO_5047226345" evidence="1">
    <location>
        <begin position="48"/>
        <end position="647"/>
    </location>
</feature>
<evidence type="ECO:0000256" key="1">
    <source>
        <dbReference type="SAM" id="SignalP"/>
    </source>
</evidence>
<evidence type="ECO:0000313" key="2">
    <source>
        <dbReference type="EMBL" id="MFD0288634.1"/>
    </source>
</evidence>
<dbReference type="EMBL" id="JBHTEC010000008">
    <property type="protein sequence ID" value="MFD0288634.1"/>
    <property type="molecule type" value="Genomic_DNA"/>
</dbReference>
<proteinExistence type="predicted"/>
<keyword evidence="1" id="KW-0732">Signal</keyword>
<keyword evidence="3" id="KW-1185">Reference proteome</keyword>
<comment type="caution">
    <text evidence="2">The sequence shown here is derived from an EMBL/GenBank/DDBJ whole genome shotgun (WGS) entry which is preliminary data.</text>
</comment>
<organism evidence="2 3">
    <name type="scientific">Streptomyces lutosisoli</name>
    <dbReference type="NCBI Taxonomy" id="2665721"/>
    <lineage>
        <taxon>Bacteria</taxon>
        <taxon>Bacillati</taxon>
        <taxon>Actinomycetota</taxon>
        <taxon>Actinomycetes</taxon>
        <taxon>Kitasatosporales</taxon>
        <taxon>Streptomycetaceae</taxon>
        <taxon>Streptomyces</taxon>
    </lineage>
</organism>
<protein>
    <submittedName>
        <fullName evidence="2">Uncharacterized protein</fullName>
    </submittedName>
</protein>
<feature type="signal peptide" evidence="1">
    <location>
        <begin position="1"/>
        <end position="47"/>
    </location>
</feature>
<reference evidence="3" key="1">
    <citation type="journal article" date="2019" name="Int. J. Syst. Evol. Microbiol.">
        <title>The Global Catalogue of Microorganisms (GCM) 10K type strain sequencing project: providing services to taxonomists for standard genome sequencing and annotation.</title>
        <authorList>
            <consortium name="The Broad Institute Genomics Platform"/>
            <consortium name="The Broad Institute Genome Sequencing Center for Infectious Disease"/>
            <person name="Wu L."/>
            <person name="Ma J."/>
        </authorList>
    </citation>
    <scope>NUCLEOTIDE SEQUENCE [LARGE SCALE GENOMIC DNA]</scope>
    <source>
        <strain evidence="3">CGMCC 4.7198</strain>
    </source>
</reference>
<evidence type="ECO:0000313" key="3">
    <source>
        <dbReference type="Proteomes" id="UP001596957"/>
    </source>
</evidence>
<dbReference type="Proteomes" id="UP001596957">
    <property type="component" value="Unassembled WGS sequence"/>
</dbReference>
<gene>
    <name evidence="2" type="ORF">ACFQZP_44980</name>
</gene>
<sequence length="647" mass="67127">MSKVTNHTMEQCLAERGVTMRSRVRALIAVGSVVAAPALLAPATAHAATPAAAARRRKTVASGETWEVAAITRLDELVLEDGSVLTAPEGYSLSLTVNGVETGSVLDGTYGWTTVIAAGVYRGDVVLTPAAEHLESFAGATFHLRQAVYVGAHGVVTENSVLSGVRGGRLTDAYARSVSLTSTGEAFNGFFVAAGASYTLEDPRIAFDGNGRLDFASYGAAVTGAGAGTRLVVDGADIDNRGAVRTGVIARDGASVIVKNSRIHTREGVLPDDYEPGFGANMMTVPWMLGLSGNVRATNVLGNNTTATYLNSRVSSEAWGVLSTDSVRNSVLATVNCTVTITGDSGYGTYADGGSQQDVFLGTRFDVATFAAISTGGSVAFADSTREAVAALNTAADLRLSERELAAIDPRPSVVSSRGFGVMWHSGDGGRVEISGGTRFTTAETMFLDKGKQMSIVVDGSQGARLHAGNGVLVQIMETDDPGSMTGVYTEPTGDPARNTGFDTTTEHTADATASFTDISLTGDFYNAMRTGKNLISTFRRSRVEGVISSSTSRHAVATITSAEWQQINHVTNTPTPAINNGVIVKLGAGSVWTVTGTSYLTKLVVDADASVLAPPGKSLTLTVDGTDTTLTPGTTYTGALTLTVAQ</sequence>